<evidence type="ECO:0000259" key="1">
    <source>
        <dbReference type="Pfam" id="PF18925"/>
    </source>
</evidence>
<accession>A0ABX7XA69</accession>
<keyword evidence="3" id="KW-1185">Reference proteome</keyword>
<dbReference type="Pfam" id="PF18925">
    <property type="entry name" value="DUF5675"/>
    <property type="match status" value="1"/>
</dbReference>
<organism evidence="2 3">
    <name type="scientific">Faecalibacter bovis</name>
    <dbReference type="NCBI Taxonomy" id="2898187"/>
    <lineage>
        <taxon>Bacteria</taxon>
        <taxon>Pseudomonadati</taxon>
        <taxon>Bacteroidota</taxon>
        <taxon>Flavobacteriia</taxon>
        <taxon>Flavobacteriales</taxon>
        <taxon>Weeksellaceae</taxon>
        <taxon>Faecalibacter</taxon>
    </lineage>
</organism>
<protein>
    <recommendedName>
        <fullName evidence="1">DUF5675 domain-containing protein</fullName>
    </recommendedName>
</protein>
<dbReference type="InterPro" id="IPR043732">
    <property type="entry name" value="DUF5675"/>
</dbReference>
<gene>
    <name evidence="2" type="ORF">J9309_08150</name>
</gene>
<evidence type="ECO:0000313" key="3">
    <source>
        <dbReference type="Proteomes" id="UP000672011"/>
    </source>
</evidence>
<proteinExistence type="predicted"/>
<reference evidence="2 3" key="1">
    <citation type="journal article" date="2021" name="Int. J. Syst. Evol. Microbiol.">
        <title>Faecalibacter bovis sp. nov., isolated from cow faeces.</title>
        <authorList>
            <person name="Li F."/>
            <person name="Zhao W."/>
            <person name="Hong Q."/>
            <person name="Shao Q."/>
            <person name="Song J."/>
            <person name="Yang S."/>
        </authorList>
    </citation>
    <scope>NUCLEOTIDE SEQUENCE [LARGE SCALE GENOMIC DNA]</scope>
    <source>
        <strain evidence="2 3">ZY171143</strain>
    </source>
</reference>
<dbReference type="EMBL" id="CP072842">
    <property type="protein sequence ID" value="QTV04778.1"/>
    <property type="molecule type" value="Genomic_DNA"/>
</dbReference>
<feature type="domain" description="DUF5675" evidence="1">
    <location>
        <begin position="5"/>
        <end position="116"/>
    </location>
</feature>
<name>A0ABX7XA69_9FLAO</name>
<dbReference type="Proteomes" id="UP000672011">
    <property type="component" value="Chromosome"/>
</dbReference>
<reference evidence="3" key="2">
    <citation type="submission" date="2021-04" db="EMBL/GenBank/DDBJ databases">
        <title>Taxonomy of Flavobacteriaceae bacterium ZY171143.</title>
        <authorList>
            <person name="Li F."/>
        </authorList>
    </citation>
    <scope>NUCLEOTIDE SEQUENCE [LARGE SCALE GENOMIC DNA]</scope>
    <source>
        <strain evidence="3">ZY171143</strain>
    </source>
</reference>
<dbReference type="RefSeq" id="WP_230475400.1">
    <property type="nucleotide sequence ID" value="NZ_CP072842.1"/>
</dbReference>
<evidence type="ECO:0000313" key="2">
    <source>
        <dbReference type="EMBL" id="QTV04778.1"/>
    </source>
</evidence>
<sequence>MKLELIRSYFPNGTNGILQNSKGIICYTIELPWLNNELRKSCIPEGKYVLTKRYSQKYGWHIWLKDVPNRTYILMHPANNAKKELLGCIAPVTSLGGAGIGWESRKAFNQVKDLVYQAIDKGQKVELVIKSSKT</sequence>